<dbReference type="Gene3D" id="2.40.260.10">
    <property type="entry name" value="Sortase"/>
    <property type="match status" value="1"/>
</dbReference>
<dbReference type="Pfam" id="PF04203">
    <property type="entry name" value="Sortase"/>
    <property type="match status" value="1"/>
</dbReference>
<evidence type="ECO:0000313" key="3">
    <source>
        <dbReference type="EMBL" id="RGB75835.1"/>
    </source>
</evidence>
<dbReference type="NCBIfam" id="TIGR03064">
    <property type="entry name" value="sortase_srtB"/>
    <property type="match status" value="1"/>
</dbReference>
<evidence type="ECO:0000313" key="4">
    <source>
        <dbReference type="Proteomes" id="UP000261011"/>
    </source>
</evidence>
<keyword evidence="4" id="KW-1185">Reference proteome</keyword>
<evidence type="ECO:0000256" key="2">
    <source>
        <dbReference type="PIRSR" id="PIRSR605754-1"/>
    </source>
</evidence>
<protein>
    <submittedName>
        <fullName evidence="3">SrtB family sortase</fullName>
        <ecNumber evidence="3">3.4.22.71</ecNumber>
    </submittedName>
</protein>
<sequence>MKSKVMSVIRFFLILIILGSIAILGKRLLDYRTNSQNNKEIANIVKKVEDEEMGSSSDNKDNQANTLDPFKQKEKHYFKVIDALEKKYNNDDIVGFIDIPDVGVSYPILQGPDNDFYLHKSISKEYDIAGSLFIDMNNKPDFNDDNTVIYGHHLEINSMFTPLDQYRKQEFAEKHTTIYLCTRDELREYRIFSAYGIPADYAYRTLYFTNRDDVIPYFNQLMSNSEVVLPKEDFKEDDQIITLSTCQYDYADQRLAIHAVRVR</sequence>
<gene>
    <name evidence="3" type="primary">srtB</name>
    <name evidence="3" type="ORF">DXA39_05805</name>
</gene>
<proteinExistence type="predicted"/>
<dbReference type="EMBL" id="QVEU01000004">
    <property type="protein sequence ID" value="RGB75835.1"/>
    <property type="molecule type" value="Genomic_DNA"/>
</dbReference>
<accession>A0A3E2THD2</accession>
<feature type="active site" description="Acyl-thioester intermediate" evidence="2">
    <location>
        <position position="246"/>
    </location>
</feature>
<dbReference type="RefSeq" id="WP_117521778.1">
    <property type="nucleotide sequence ID" value="NZ_AP031484.1"/>
</dbReference>
<evidence type="ECO:0000256" key="1">
    <source>
        <dbReference type="ARBA" id="ARBA00022801"/>
    </source>
</evidence>
<dbReference type="GO" id="GO:0016787">
    <property type="term" value="F:hydrolase activity"/>
    <property type="evidence" value="ECO:0007669"/>
    <property type="project" value="UniProtKB-KW"/>
</dbReference>
<dbReference type="CDD" id="cd05826">
    <property type="entry name" value="Sortase_B"/>
    <property type="match status" value="1"/>
</dbReference>
<keyword evidence="1 3" id="KW-0378">Hydrolase</keyword>
<dbReference type="SUPFAM" id="SSF63817">
    <property type="entry name" value="Sortase"/>
    <property type="match status" value="1"/>
</dbReference>
<organism evidence="3 4">
    <name type="scientific">Anaerococcus nagyae</name>
    <dbReference type="NCBI Taxonomy" id="1755241"/>
    <lineage>
        <taxon>Bacteria</taxon>
        <taxon>Bacillati</taxon>
        <taxon>Bacillota</taxon>
        <taxon>Tissierellia</taxon>
        <taxon>Tissierellales</taxon>
        <taxon>Peptoniphilaceae</taxon>
        <taxon>Anaerococcus</taxon>
    </lineage>
</organism>
<feature type="active site" description="Proton donor/acceptor" evidence="2">
    <location>
        <position position="152"/>
    </location>
</feature>
<reference evidence="3 4" key="1">
    <citation type="submission" date="2018-08" db="EMBL/GenBank/DDBJ databases">
        <title>A genome reference for cultivated species of the human gut microbiota.</title>
        <authorList>
            <person name="Zou Y."/>
            <person name="Xue W."/>
            <person name="Luo G."/>
        </authorList>
    </citation>
    <scope>NUCLEOTIDE SEQUENCE [LARGE SCALE GENOMIC DNA]</scope>
    <source>
        <strain evidence="3 4">OF01-3</strain>
    </source>
</reference>
<dbReference type="InterPro" id="IPR023365">
    <property type="entry name" value="Sortase_dom-sf"/>
</dbReference>
<dbReference type="InterPro" id="IPR005754">
    <property type="entry name" value="Sortase"/>
</dbReference>
<dbReference type="AlphaFoldDB" id="A0A3E2THD2"/>
<dbReference type="Proteomes" id="UP000261011">
    <property type="component" value="Unassembled WGS sequence"/>
</dbReference>
<dbReference type="EC" id="3.4.22.71" evidence="3"/>
<dbReference type="OrthoDB" id="9806013at2"/>
<name>A0A3E2THD2_9FIRM</name>
<comment type="caution">
    <text evidence="3">The sequence shown here is derived from an EMBL/GenBank/DDBJ whole genome shotgun (WGS) entry which is preliminary data.</text>
</comment>
<dbReference type="InterPro" id="IPR009835">
    <property type="entry name" value="SrtB"/>
</dbReference>